<evidence type="ECO:0000256" key="1">
    <source>
        <dbReference type="ARBA" id="ARBA00022448"/>
    </source>
</evidence>
<organism evidence="5 6">
    <name type="scientific">Roseibium aggregatum</name>
    <dbReference type="NCBI Taxonomy" id="187304"/>
    <lineage>
        <taxon>Bacteria</taxon>
        <taxon>Pseudomonadati</taxon>
        <taxon>Pseudomonadota</taxon>
        <taxon>Alphaproteobacteria</taxon>
        <taxon>Hyphomicrobiales</taxon>
        <taxon>Stappiaceae</taxon>
        <taxon>Roseibium</taxon>
    </lineage>
</organism>
<dbReference type="SUPFAM" id="SSF52540">
    <property type="entry name" value="P-loop containing nucleoside triphosphate hydrolases"/>
    <property type="match status" value="1"/>
</dbReference>
<dbReference type="GO" id="GO:0005524">
    <property type="term" value="F:ATP binding"/>
    <property type="evidence" value="ECO:0007669"/>
    <property type="project" value="UniProtKB-KW"/>
</dbReference>
<dbReference type="GO" id="GO:0005304">
    <property type="term" value="F:L-valine transmembrane transporter activity"/>
    <property type="evidence" value="ECO:0007669"/>
    <property type="project" value="TreeGrafter"/>
</dbReference>
<dbReference type="Gene3D" id="3.40.50.300">
    <property type="entry name" value="P-loop containing nucleotide triphosphate hydrolases"/>
    <property type="match status" value="1"/>
</dbReference>
<dbReference type="EMBL" id="JABFCZ010000020">
    <property type="protein sequence ID" value="MBD1548099.1"/>
    <property type="molecule type" value="Genomic_DNA"/>
</dbReference>
<evidence type="ECO:0000256" key="2">
    <source>
        <dbReference type="ARBA" id="ARBA00022741"/>
    </source>
</evidence>
<dbReference type="InterPro" id="IPR051120">
    <property type="entry name" value="ABC_AA/LPS_Transport"/>
</dbReference>
<reference evidence="5" key="1">
    <citation type="submission" date="2020-05" db="EMBL/GenBank/DDBJ databases">
        <title>Identification of trans-AT polyketide cluster in two marine bacteria, producers of a novel glutaramide-containing polyketide sesbanimide D and analogs.</title>
        <authorList>
            <person name="Kacar D."/>
            <person name="Rodriguez P."/>
            <person name="Canedo L."/>
            <person name="Gonzalez E."/>
            <person name="Galan B."/>
            <person name="De La Calle F."/>
            <person name="Garcia J.L."/>
        </authorList>
    </citation>
    <scope>NUCLEOTIDE SEQUENCE</scope>
    <source>
        <strain evidence="5">PHM038</strain>
    </source>
</reference>
<accession>A0A926NZ71</accession>
<sequence length="253" mass="27181">MPEVPMLEIRGLMKSFGGVKASNNVSLTVPEGRITSLIGPNGAGKTTLFALITGFHKPDAGTVSFLGEDITGLAPEEIARRGMVRTFQIVQPFAGQTVRENIAVGAHLRIRSRTEALEKAEAVAKQVGLGDRLDQDASSLTVAGRKRLEVARALATDPKLILFDEVLAGLNPSEIRDVIPVIRAVREAGVTILLIEHVMQAVMSLSEYTWVLNQGELIAEGAPADVVSDPLVVEAYLGKGMAERMARREARHA</sequence>
<dbReference type="PROSITE" id="PS50893">
    <property type="entry name" value="ABC_TRANSPORTER_2"/>
    <property type="match status" value="1"/>
</dbReference>
<dbReference type="GO" id="GO:1903806">
    <property type="term" value="P:L-isoleucine import across plasma membrane"/>
    <property type="evidence" value="ECO:0007669"/>
    <property type="project" value="TreeGrafter"/>
</dbReference>
<evidence type="ECO:0000313" key="5">
    <source>
        <dbReference type="EMBL" id="MBD1548099.1"/>
    </source>
</evidence>
<evidence type="ECO:0000256" key="3">
    <source>
        <dbReference type="ARBA" id="ARBA00022840"/>
    </source>
</evidence>
<name>A0A926NZ71_9HYPH</name>
<dbReference type="GO" id="GO:0015808">
    <property type="term" value="P:L-alanine transport"/>
    <property type="evidence" value="ECO:0007669"/>
    <property type="project" value="TreeGrafter"/>
</dbReference>
<dbReference type="PANTHER" id="PTHR45772">
    <property type="entry name" value="CONSERVED COMPONENT OF ABC TRANSPORTER FOR NATURAL AMINO ACIDS-RELATED"/>
    <property type="match status" value="1"/>
</dbReference>
<dbReference type="GO" id="GO:0015188">
    <property type="term" value="F:L-isoleucine transmembrane transporter activity"/>
    <property type="evidence" value="ECO:0007669"/>
    <property type="project" value="TreeGrafter"/>
</dbReference>
<dbReference type="InterPro" id="IPR003593">
    <property type="entry name" value="AAA+_ATPase"/>
</dbReference>
<comment type="caution">
    <text evidence="5">The sequence shown here is derived from an EMBL/GenBank/DDBJ whole genome shotgun (WGS) entry which is preliminary data.</text>
</comment>
<dbReference type="GO" id="GO:0005886">
    <property type="term" value="C:plasma membrane"/>
    <property type="evidence" value="ECO:0007669"/>
    <property type="project" value="TreeGrafter"/>
</dbReference>
<dbReference type="Pfam" id="PF12399">
    <property type="entry name" value="BCA_ABC_TP_C"/>
    <property type="match status" value="1"/>
</dbReference>
<keyword evidence="2" id="KW-0547">Nucleotide-binding</keyword>
<keyword evidence="1" id="KW-0813">Transport</keyword>
<dbReference type="RefSeq" id="WP_190292839.1">
    <property type="nucleotide sequence ID" value="NZ_JABFCZ010000020.1"/>
</dbReference>
<dbReference type="InterPro" id="IPR003439">
    <property type="entry name" value="ABC_transporter-like_ATP-bd"/>
</dbReference>
<evidence type="ECO:0000313" key="6">
    <source>
        <dbReference type="Proteomes" id="UP000598467"/>
    </source>
</evidence>
<dbReference type="InterPro" id="IPR027417">
    <property type="entry name" value="P-loop_NTPase"/>
</dbReference>
<keyword evidence="3 5" id="KW-0067">ATP-binding</keyword>
<dbReference type="AlphaFoldDB" id="A0A926NZ71"/>
<dbReference type="GO" id="GO:0015192">
    <property type="term" value="F:L-phenylalanine transmembrane transporter activity"/>
    <property type="evidence" value="ECO:0007669"/>
    <property type="project" value="TreeGrafter"/>
</dbReference>
<dbReference type="GO" id="GO:0016887">
    <property type="term" value="F:ATP hydrolysis activity"/>
    <property type="evidence" value="ECO:0007669"/>
    <property type="project" value="InterPro"/>
</dbReference>
<dbReference type="CDD" id="cd03219">
    <property type="entry name" value="ABC_Mj1267_LivG_branched"/>
    <property type="match status" value="1"/>
</dbReference>
<feature type="domain" description="ABC transporter" evidence="4">
    <location>
        <begin position="7"/>
        <end position="239"/>
    </location>
</feature>
<evidence type="ECO:0000259" key="4">
    <source>
        <dbReference type="PROSITE" id="PS50893"/>
    </source>
</evidence>
<dbReference type="SMART" id="SM00382">
    <property type="entry name" value="AAA"/>
    <property type="match status" value="1"/>
</dbReference>
<dbReference type="PANTHER" id="PTHR45772:SF7">
    <property type="entry name" value="AMINO ACID ABC TRANSPORTER ATP-BINDING PROTEIN"/>
    <property type="match status" value="1"/>
</dbReference>
<dbReference type="GO" id="GO:0042941">
    <property type="term" value="P:D-alanine transmembrane transport"/>
    <property type="evidence" value="ECO:0007669"/>
    <property type="project" value="TreeGrafter"/>
</dbReference>
<dbReference type="Proteomes" id="UP000598467">
    <property type="component" value="Unassembled WGS sequence"/>
</dbReference>
<proteinExistence type="predicted"/>
<dbReference type="GO" id="GO:1903805">
    <property type="term" value="P:L-valine import across plasma membrane"/>
    <property type="evidence" value="ECO:0007669"/>
    <property type="project" value="TreeGrafter"/>
</dbReference>
<dbReference type="Pfam" id="PF00005">
    <property type="entry name" value="ABC_tran"/>
    <property type="match status" value="1"/>
</dbReference>
<dbReference type="InterPro" id="IPR032823">
    <property type="entry name" value="BCA_ABC_TP_C"/>
</dbReference>
<gene>
    <name evidence="5" type="ORF">HK439_17680</name>
</gene>
<protein>
    <submittedName>
        <fullName evidence="5">ABC transporter ATP-binding protein</fullName>
    </submittedName>
</protein>